<organism evidence="1 2">
    <name type="scientific">Marinoscillum luteum</name>
    <dbReference type="NCBI Taxonomy" id="861051"/>
    <lineage>
        <taxon>Bacteria</taxon>
        <taxon>Pseudomonadati</taxon>
        <taxon>Bacteroidota</taxon>
        <taxon>Cytophagia</taxon>
        <taxon>Cytophagales</taxon>
        <taxon>Reichenbachiellaceae</taxon>
        <taxon>Marinoscillum</taxon>
    </lineage>
</organism>
<comment type="caution">
    <text evidence="1">The sequence shown here is derived from an EMBL/GenBank/DDBJ whole genome shotgun (WGS) entry which is preliminary data.</text>
</comment>
<gene>
    <name evidence="1" type="ORF">ACHKAR_18745</name>
</gene>
<accession>A0ABW7NDC9</accession>
<sequence length="165" mass="19742">MLYQDKYFDQDKNSILRAAQGFVEPQLLQRWVEIAFDSYMALENPMGLVDDFILRLKSIEKYDTSLLEELYEILAAIYRYEKGNNQLEIIWDGRSHYEVYAENWSESFEKWVQYFCTQPEIYRAILKACILQQGTNTKFLYYGMRKTILGHFNLRITRNKTLKTA</sequence>
<proteinExistence type="predicted"/>
<evidence type="ECO:0000313" key="1">
    <source>
        <dbReference type="EMBL" id="MFH6985497.1"/>
    </source>
</evidence>
<protein>
    <submittedName>
        <fullName evidence="1">Uncharacterized protein</fullName>
    </submittedName>
</protein>
<dbReference type="RefSeq" id="WP_159581237.1">
    <property type="nucleotide sequence ID" value="NZ_JBIPKE010000020.1"/>
</dbReference>
<name>A0ABW7NDC9_9BACT</name>
<evidence type="ECO:0000313" key="2">
    <source>
        <dbReference type="Proteomes" id="UP001610063"/>
    </source>
</evidence>
<keyword evidence="2" id="KW-1185">Reference proteome</keyword>
<dbReference type="Proteomes" id="UP001610063">
    <property type="component" value="Unassembled WGS sequence"/>
</dbReference>
<reference evidence="1 2" key="1">
    <citation type="journal article" date="2013" name="Int. J. Syst. Evol. Microbiol.">
        <title>Marinoscillum luteum sp. nov., isolated from marine sediment.</title>
        <authorList>
            <person name="Cha I.T."/>
            <person name="Park S.J."/>
            <person name="Kim S.J."/>
            <person name="Kim J.G."/>
            <person name="Jung M.Y."/>
            <person name="Shin K.S."/>
            <person name="Kwon K.K."/>
            <person name="Yang S.H."/>
            <person name="Seo Y.S."/>
            <person name="Rhee S.K."/>
        </authorList>
    </citation>
    <scope>NUCLEOTIDE SEQUENCE [LARGE SCALE GENOMIC DNA]</scope>
    <source>
        <strain evidence="1 2">KCTC 23939</strain>
    </source>
</reference>
<dbReference type="EMBL" id="JBIPKE010000020">
    <property type="protein sequence ID" value="MFH6985497.1"/>
    <property type="molecule type" value="Genomic_DNA"/>
</dbReference>